<evidence type="ECO:0000256" key="1">
    <source>
        <dbReference type="SAM" id="MobiDB-lite"/>
    </source>
</evidence>
<sequence>MGFGGAQADLWIRWELLGDELVLPGRSSRACRCVVAPPGVPQANLDPADQSPSLTGCNGKHATSNPFELQLM</sequence>
<gene>
    <name evidence="2" type="ORF">CRG98_049520</name>
</gene>
<proteinExistence type="predicted"/>
<keyword evidence="3" id="KW-1185">Reference proteome</keyword>
<feature type="region of interest" description="Disordered" evidence="1">
    <location>
        <begin position="42"/>
        <end position="72"/>
    </location>
</feature>
<feature type="non-terminal residue" evidence="2">
    <location>
        <position position="72"/>
    </location>
</feature>
<dbReference type="AlphaFoldDB" id="A0A2I0HEG0"/>
<comment type="caution">
    <text evidence="2">The sequence shown here is derived from an EMBL/GenBank/DDBJ whole genome shotgun (WGS) entry which is preliminary data.</text>
</comment>
<protein>
    <submittedName>
        <fullName evidence="2">Uncharacterized protein</fullName>
    </submittedName>
</protein>
<dbReference type="EMBL" id="PGOL01040624">
    <property type="protein sequence ID" value="PKI12023.1"/>
    <property type="molecule type" value="Genomic_DNA"/>
</dbReference>
<accession>A0A2I0HEG0</accession>
<feature type="compositionally biased region" description="Polar residues" evidence="1">
    <location>
        <begin position="50"/>
        <end position="72"/>
    </location>
</feature>
<organism evidence="2 3">
    <name type="scientific">Punica granatum</name>
    <name type="common">Pomegranate</name>
    <dbReference type="NCBI Taxonomy" id="22663"/>
    <lineage>
        <taxon>Eukaryota</taxon>
        <taxon>Viridiplantae</taxon>
        <taxon>Streptophyta</taxon>
        <taxon>Embryophyta</taxon>
        <taxon>Tracheophyta</taxon>
        <taxon>Spermatophyta</taxon>
        <taxon>Magnoliopsida</taxon>
        <taxon>eudicotyledons</taxon>
        <taxon>Gunneridae</taxon>
        <taxon>Pentapetalae</taxon>
        <taxon>rosids</taxon>
        <taxon>malvids</taxon>
        <taxon>Myrtales</taxon>
        <taxon>Lythraceae</taxon>
        <taxon>Punica</taxon>
    </lineage>
</organism>
<dbReference type="Proteomes" id="UP000233551">
    <property type="component" value="Unassembled WGS sequence"/>
</dbReference>
<evidence type="ECO:0000313" key="2">
    <source>
        <dbReference type="EMBL" id="PKI12023.1"/>
    </source>
</evidence>
<name>A0A2I0HEG0_PUNGR</name>
<evidence type="ECO:0000313" key="3">
    <source>
        <dbReference type="Proteomes" id="UP000233551"/>
    </source>
</evidence>
<reference evidence="2 3" key="1">
    <citation type="submission" date="2017-11" db="EMBL/GenBank/DDBJ databases">
        <title>De-novo sequencing of pomegranate (Punica granatum L.) genome.</title>
        <authorList>
            <person name="Akparov Z."/>
            <person name="Amiraslanov A."/>
            <person name="Hajiyeva S."/>
            <person name="Abbasov M."/>
            <person name="Kaur K."/>
            <person name="Hamwieh A."/>
            <person name="Solovyev V."/>
            <person name="Salamov A."/>
            <person name="Braich B."/>
            <person name="Kosarev P."/>
            <person name="Mahmoud A."/>
            <person name="Hajiyev E."/>
            <person name="Babayeva S."/>
            <person name="Izzatullayeva V."/>
            <person name="Mammadov A."/>
            <person name="Mammadov A."/>
            <person name="Sharifova S."/>
            <person name="Ojaghi J."/>
            <person name="Eynullazada K."/>
            <person name="Bayramov B."/>
            <person name="Abdulazimova A."/>
            <person name="Shahmuradov I."/>
        </authorList>
    </citation>
    <scope>NUCLEOTIDE SEQUENCE [LARGE SCALE GENOMIC DNA]</scope>
    <source>
        <strain evidence="3">cv. AG2017</strain>
        <tissue evidence="2">Leaf</tissue>
    </source>
</reference>